<feature type="domain" description="DUF1592" evidence="5">
    <location>
        <begin position="461"/>
        <end position="588"/>
    </location>
</feature>
<dbReference type="Pfam" id="PF07635">
    <property type="entry name" value="PSCyt1"/>
    <property type="match status" value="1"/>
</dbReference>
<organism evidence="8 9">
    <name type="scientific">Thalassoglobus polymorphus</name>
    <dbReference type="NCBI Taxonomy" id="2527994"/>
    <lineage>
        <taxon>Bacteria</taxon>
        <taxon>Pseudomonadati</taxon>
        <taxon>Planctomycetota</taxon>
        <taxon>Planctomycetia</taxon>
        <taxon>Planctomycetales</taxon>
        <taxon>Planctomycetaceae</taxon>
        <taxon>Thalassoglobus</taxon>
    </lineage>
</organism>
<evidence type="ECO:0000259" key="3">
    <source>
        <dbReference type="Pfam" id="PF07626"/>
    </source>
</evidence>
<protein>
    <submittedName>
        <fullName evidence="8">Planctomycete cytochrome C</fullName>
    </submittedName>
</protein>
<feature type="domain" description="Cytochrome C Planctomycete-type" evidence="6">
    <location>
        <begin position="45"/>
        <end position="92"/>
    </location>
</feature>
<keyword evidence="1" id="KW-0732">Signal</keyword>
<evidence type="ECO:0000259" key="4">
    <source>
        <dbReference type="Pfam" id="PF07627"/>
    </source>
</evidence>
<evidence type="ECO:0000256" key="1">
    <source>
        <dbReference type="SAM" id="SignalP"/>
    </source>
</evidence>
<feature type="domain" description="DUF1587" evidence="3">
    <location>
        <begin position="129"/>
        <end position="192"/>
    </location>
</feature>
<keyword evidence="9" id="KW-1185">Reference proteome</keyword>
<dbReference type="InterPro" id="IPR013039">
    <property type="entry name" value="DUF1588"/>
</dbReference>
<feature type="domain" description="DUF1588" evidence="4">
    <location>
        <begin position="607"/>
        <end position="703"/>
    </location>
</feature>
<dbReference type="InterPro" id="IPR013036">
    <property type="entry name" value="DUF1587"/>
</dbReference>
<dbReference type="Pfam" id="PF07626">
    <property type="entry name" value="PSD3"/>
    <property type="match status" value="1"/>
</dbReference>
<feature type="signal peptide" evidence="1">
    <location>
        <begin position="1"/>
        <end position="27"/>
    </location>
</feature>
<dbReference type="Proteomes" id="UP000315724">
    <property type="component" value="Chromosome"/>
</dbReference>
<feature type="domain" description="DUF1585" evidence="2">
    <location>
        <begin position="726"/>
        <end position="799"/>
    </location>
</feature>
<evidence type="ECO:0000313" key="8">
    <source>
        <dbReference type="EMBL" id="QDT33022.1"/>
    </source>
</evidence>
<feature type="chain" id="PRO_5022202307" evidence="1">
    <location>
        <begin position="28"/>
        <end position="802"/>
    </location>
</feature>
<name>A0A517QN14_9PLAN</name>
<dbReference type="Pfam" id="PF07624">
    <property type="entry name" value="PSD2"/>
    <property type="match status" value="1"/>
</dbReference>
<sequence precursor="true">MCMMNSSMKILLMSVWFVSCHCHSVIAADSPKLPGEMGKFVENHCVACHEGEAAEAGLDLTKLNGQLENQATLDRWIRIFDRVHNGEMPPKESHDITGAELKTFLNQSGKWLNDFQKERWSKIGRVQGRRLTNLQLERSLHQLLGVDIPLESLMPEEQRTAGFTTVANGQPMSHFQLEEHLKVVDAALDNAFQRAILNDQLFKKKFDAKGLVRKNPKRRTREPELIDDFAVTWSSRLIFYGRIPATTARKDGWYRFTIRAKSLNTPKDHGVWCTVRTGKCVSSAPLLNWVGALEATDRVQEWTFETWLPRGSMLEVRPGDDTLKMGRFQGGQVGTGEGGPQNLPGVAMESIVMEEIHYGLDDEGIRETLFGDLKVKAKGKDWQQAQLQSTNHKADAKRLMLRFAERAFRRPINKEDVQPFIDLVFNELDAKTPLLAALRTGYRALLCSPRFLYFEEPPGQLDDYALASRLSYFLWNAPPDEELLKLAESKILSSQDEIRRQVRRMLNEPQGKTFVKDFAAQWLDLSEIDFTTPDRRLYPGFDVIVQQSMLAETETYLEEMIRKNLSVSLLIDSKYTYLNERLARFYGIKNVSSDQMQRVSLKPEDHRGGLLTHGSIMKVTANGTTTSPVLRGVWVSERLLGVEIPPPPAGVAAIEPDIRGAKTIREMLEKHKSNTACASCHVNIDPPGFALENFDPAGRWRERYIKIKGRKRVPGTPIDASHELPSGEKFKDIKQFRSIVAAKPAELAENVAKKLVSYGTGAPVTFADRTEIEEVVTRTSKNNYGLRSIIEEVAASELFRTK</sequence>
<evidence type="ECO:0000313" key="9">
    <source>
        <dbReference type="Proteomes" id="UP000315724"/>
    </source>
</evidence>
<dbReference type="InterPro" id="IPR013043">
    <property type="entry name" value="DUF1595"/>
</dbReference>
<evidence type="ECO:0000259" key="6">
    <source>
        <dbReference type="Pfam" id="PF07635"/>
    </source>
</evidence>
<dbReference type="InterPro" id="IPR011429">
    <property type="entry name" value="Cyt_c_Planctomycete-type"/>
</dbReference>
<reference evidence="8 9" key="1">
    <citation type="submission" date="2019-02" db="EMBL/GenBank/DDBJ databases">
        <title>Deep-cultivation of Planctomycetes and their phenomic and genomic characterization uncovers novel biology.</title>
        <authorList>
            <person name="Wiegand S."/>
            <person name="Jogler M."/>
            <person name="Boedeker C."/>
            <person name="Pinto D."/>
            <person name="Vollmers J."/>
            <person name="Rivas-Marin E."/>
            <person name="Kohn T."/>
            <person name="Peeters S.H."/>
            <person name="Heuer A."/>
            <person name="Rast P."/>
            <person name="Oberbeckmann S."/>
            <person name="Bunk B."/>
            <person name="Jeske O."/>
            <person name="Meyerdierks A."/>
            <person name="Storesund J.E."/>
            <person name="Kallscheuer N."/>
            <person name="Luecker S."/>
            <person name="Lage O.M."/>
            <person name="Pohl T."/>
            <person name="Merkel B.J."/>
            <person name="Hornburger P."/>
            <person name="Mueller R.-W."/>
            <person name="Bruemmer F."/>
            <person name="Labrenz M."/>
            <person name="Spormann A.M."/>
            <person name="Op den Camp H."/>
            <person name="Overmann J."/>
            <person name="Amann R."/>
            <person name="Jetten M.S.M."/>
            <person name="Mascher T."/>
            <person name="Medema M.H."/>
            <person name="Devos D.P."/>
            <person name="Kaster A.-K."/>
            <person name="Ovreas L."/>
            <person name="Rohde M."/>
            <person name="Galperin M.Y."/>
            <person name="Jogler C."/>
        </authorList>
    </citation>
    <scope>NUCLEOTIDE SEQUENCE [LARGE SCALE GENOMIC DNA]</scope>
    <source>
        <strain evidence="8 9">Mal48</strain>
    </source>
</reference>
<evidence type="ECO:0000259" key="7">
    <source>
        <dbReference type="Pfam" id="PF07637"/>
    </source>
</evidence>
<evidence type="ECO:0000259" key="2">
    <source>
        <dbReference type="Pfam" id="PF07624"/>
    </source>
</evidence>
<dbReference type="InterPro" id="IPR011478">
    <property type="entry name" value="DUF1585"/>
</dbReference>
<gene>
    <name evidence="8" type="ORF">Mal48_22740</name>
</gene>
<dbReference type="Pfam" id="PF07631">
    <property type="entry name" value="PSD4"/>
    <property type="match status" value="1"/>
</dbReference>
<proteinExistence type="predicted"/>
<dbReference type="InterPro" id="IPR013042">
    <property type="entry name" value="DUF1592"/>
</dbReference>
<dbReference type="EMBL" id="CP036267">
    <property type="protein sequence ID" value="QDT33022.1"/>
    <property type="molecule type" value="Genomic_DNA"/>
</dbReference>
<dbReference type="AlphaFoldDB" id="A0A517QN14"/>
<feature type="domain" description="DUF1595" evidence="7">
    <location>
        <begin position="396"/>
        <end position="456"/>
    </location>
</feature>
<dbReference type="Pfam" id="PF07637">
    <property type="entry name" value="PSD5"/>
    <property type="match status" value="1"/>
</dbReference>
<dbReference type="KEGG" id="tpol:Mal48_22740"/>
<accession>A0A517QN14</accession>
<evidence type="ECO:0000259" key="5">
    <source>
        <dbReference type="Pfam" id="PF07631"/>
    </source>
</evidence>
<dbReference type="Pfam" id="PF07627">
    <property type="entry name" value="PSCyt3"/>
    <property type="match status" value="1"/>
</dbReference>